<gene>
    <name evidence="1" type="ORF">S12H4_08129</name>
</gene>
<dbReference type="AlphaFoldDB" id="X1RJM7"/>
<comment type="caution">
    <text evidence="1">The sequence shown here is derived from an EMBL/GenBank/DDBJ whole genome shotgun (WGS) entry which is preliminary data.</text>
</comment>
<evidence type="ECO:0000313" key="1">
    <source>
        <dbReference type="EMBL" id="GAI63370.1"/>
    </source>
</evidence>
<sequence>NAQYITADKKLFEKVKDLGNIILLENYNIV</sequence>
<organism evidence="1">
    <name type="scientific">marine sediment metagenome</name>
    <dbReference type="NCBI Taxonomy" id="412755"/>
    <lineage>
        <taxon>unclassified sequences</taxon>
        <taxon>metagenomes</taxon>
        <taxon>ecological metagenomes</taxon>
    </lineage>
</organism>
<evidence type="ECO:0008006" key="2">
    <source>
        <dbReference type="Google" id="ProtNLM"/>
    </source>
</evidence>
<proteinExistence type="predicted"/>
<reference evidence="1" key="1">
    <citation type="journal article" date="2014" name="Front. Microbiol.">
        <title>High frequency of phylogenetically diverse reductive dehalogenase-homologous genes in deep subseafloor sedimentary metagenomes.</title>
        <authorList>
            <person name="Kawai M."/>
            <person name="Futagami T."/>
            <person name="Toyoda A."/>
            <person name="Takaki Y."/>
            <person name="Nishi S."/>
            <person name="Hori S."/>
            <person name="Arai W."/>
            <person name="Tsubouchi T."/>
            <person name="Morono Y."/>
            <person name="Uchiyama I."/>
            <person name="Ito T."/>
            <person name="Fujiyama A."/>
            <person name="Inagaki F."/>
            <person name="Takami H."/>
        </authorList>
    </citation>
    <scope>NUCLEOTIDE SEQUENCE</scope>
    <source>
        <strain evidence="1">Expedition CK06-06</strain>
    </source>
</reference>
<name>X1RJM7_9ZZZZ</name>
<dbReference type="EMBL" id="BARW01003100">
    <property type="protein sequence ID" value="GAI63370.1"/>
    <property type="molecule type" value="Genomic_DNA"/>
</dbReference>
<feature type="non-terminal residue" evidence="1">
    <location>
        <position position="1"/>
    </location>
</feature>
<accession>X1RJM7</accession>
<protein>
    <recommendedName>
        <fullName evidence="2">PIN domain-containing protein</fullName>
    </recommendedName>
</protein>